<accession>A0A8F5BN07</accession>
<dbReference type="InterPro" id="IPR051925">
    <property type="entry name" value="RNA-binding_domain"/>
</dbReference>
<dbReference type="GeneID" id="65562623"/>
<dbReference type="Pfam" id="PF01985">
    <property type="entry name" value="CRS1_YhbY"/>
    <property type="match status" value="1"/>
</dbReference>
<feature type="domain" description="CRM" evidence="2">
    <location>
        <begin position="1"/>
        <end position="95"/>
    </location>
</feature>
<dbReference type="KEGG" id="sshi:J5U23_01033"/>
<name>A0A8F5BN07_SACSH</name>
<dbReference type="Proteomes" id="UP000694018">
    <property type="component" value="Chromosome"/>
</dbReference>
<dbReference type="InterPro" id="IPR001890">
    <property type="entry name" value="RNA-binding_CRM"/>
</dbReference>
<dbReference type="PROSITE" id="PS51295">
    <property type="entry name" value="CRM"/>
    <property type="match status" value="1"/>
</dbReference>
<sequence length="97" mass="11293">MYSQEIKDLIKKTRTERADIRIGKYSVTEGMINEIKRRLNEHKVIKIKIGIKEIDDRKEFAKRVAEMVGAKLIEVRGYTFILAKVDSNRQDKDQGAL</sequence>
<dbReference type="GO" id="GO:0003723">
    <property type="term" value="F:RNA binding"/>
    <property type="evidence" value="ECO:0007669"/>
    <property type="project" value="UniProtKB-UniRule"/>
</dbReference>
<proteinExistence type="predicted"/>
<dbReference type="OrthoDB" id="30785at2157"/>
<organism evidence="3 4">
    <name type="scientific">Saccharolobus shibatae (strain ATCC 51178 / DSM 5389 / JCM 8931 / NBRC 15437 / B12)</name>
    <name type="common">Sulfolobus shibatae</name>
    <dbReference type="NCBI Taxonomy" id="523848"/>
    <lineage>
        <taxon>Archaea</taxon>
        <taxon>Thermoproteota</taxon>
        <taxon>Thermoprotei</taxon>
        <taxon>Sulfolobales</taxon>
        <taxon>Sulfolobaceae</taxon>
        <taxon>Saccharolobus</taxon>
    </lineage>
</organism>
<dbReference type="SMART" id="SM01103">
    <property type="entry name" value="CRS1_YhbY"/>
    <property type="match status" value="1"/>
</dbReference>
<dbReference type="AlphaFoldDB" id="A0A8F5BN07"/>
<dbReference type="PANTHER" id="PTHR40065:SF3">
    <property type="entry name" value="RNA-BINDING PROTEIN YHBY"/>
    <property type="match status" value="1"/>
</dbReference>
<protein>
    <submittedName>
        <fullName evidence="3">RNA-binding protein, YhbY family</fullName>
    </submittedName>
</protein>
<dbReference type="EMBL" id="CP077717">
    <property type="protein sequence ID" value="QXJ28165.1"/>
    <property type="molecule type" value="Genomic_DNA"/>
</dbReference>
<gene>
    <name evidence="3" type="ORF">J5U23_01033</name>
</gene>
<evidence type="ECO:0000256" key="1">
    <source>
        <dbReference type="PROSITE-ProRule" id="PRU00626"/>
    </source>
</evidence>
<keyword evidence="1" id="KW-0694">RNA-binding</keyword>
<evidence type="ECO:0000313" key="4">
    <source>
        <dbReference type="Proteomes" id="UP000694018"/>
    </source>
</evidence>
<dbReference type="RefSeq" id="WP_218267185.1">
    <property type="nucleotide sequence ID" value="NZ_CP077717.1"/>
</dbReference>
<dbReference type="PANTHER" id="PTHR40065">
    <property type="entry name" value="RNA-BINDING PROTEIN YHBY"/>
    <property type="match status" value="1"/>
</dbReference>
<reference evidence="3" key="1">
    <citation type="journal article" date="2021" name="Environ. Microbiol.">
        <title>New insights into the diversity and evolution of the archaeal mobilome from three complete genomes of Saccharolobus shibatae.</title>
        <authorList>
            <person name="Medvedeva S."/>
            <person name="Brandt D."/>
            <person name="Cvirkaite-Krupovic V."/>
            <person name="Liu Y."/>
            <person name="Severinov K."/>
            <person name="Ishino S."/>
            <person name="Ishino Y."/>
            <person name="Prangishvili D."/>
            <person name="Kalinowski J."/>
            <person name="Krupovic M."/>
        </authorList>
    </citation>
    <scope>NUCLEOTIDE SEQUENCE</scope>
    <source>
        <strain evidence="3">B12</strain>
    </source>
</reference>
<evidence type="ECO:0000259" key="2">
    <source>
        <dbReference type="PROSITE" id="PS51295"/>
    </source>
</evidence>
<evidence type="ECO:0000313" key="3">
    <source>
        <dbReference type="EMBL" id="QXJ28165.1"/>
    </source>
</evidence>